<dbReference type="EMBL" id="JACHVC010000013">
    <property type="protein sequence ID" value="MBC2607724.1"/>
    <property type="molecule type" value="Genomic_DNA"/>
</dbReference>
<dbReference type="PROSITE" id="PS51918">
    <property type="entry name" value="RADICAL_SAM"/>
    <property type="match status" value="1"/>
</dbReference>
<dbReference type="AlphaFoldDB" id="A0A7X1B8N5"/>
<dbReference type="SUPFAM" id="SSF102114">
    <property type="entry name" value="Radical SAM enzymes"/>
    <property type="match status" value="1"/>
</dbReference>
<gene>
    <name evidence="7" type="ORF">H5P27_16850</name>
</gene>
<evidence type="ECO:0000256" key="4">
    <source>
        <dbReference type="ARBA" id="ARBA00023004"/>
    </source>
</evidence>
<feature type="domain" description="Radical SAM core" evidence="6">
    <location>
        <begin position="20"/>
        <end position="244"/>
    </location>
</feature>
<keyword evidence="4" id="KW-0408">Iron</keyword>
<organism evidence="7 8">
    <name type="scientific">Pelagicoccus albus</name>
    <dbReference type="NCBI Taxonomy" id="415222"/>
    <lineage>
        <taxon>Bacteria</taxon>
        <taxon>Pseudomonadati</taxon>
        <taxon>Verrucomicrobiota</taxon>
        <taxon>Opitutia</taxon>
        <taxon>Puniceicoccales</taxon>
        <taxon>Pelagicoccaceae</taxon>
        <taxon>Pelagicoccus</taxon>
    </lineage>
</organism>
<keyword evidence="2" id="KW-0949">S-adenosyl-L-methionine</keyword>
<dbReference type="NCBIfam" id="TIGR02495">
    <property type="entry name" value="NrdG2"/>
    <property type="match status" value="1"/>
</dbReference>
<dbReference type="CDD" id="cd01335">
    <property type="entry name" value="Radical_SAM"/>
    <property type="match status" value="1"/>
</dbReference>
<dbReference type="InterPro" id="IPR050377">
    <property type="entry name" value="Radical_SAM_PqqE_MftC-like"/>
</dbReference>
<dbReference type="SFLD" id="SFLDG01094">
    <property type="entry name" value="Uncharacterised_Radical_SAM_Su"/>
    <property type="match status" value="1"/>
</dbReference>
<dbReference type="InterPro" id="IPR007197">
    <property type="entry name" value="rSAM"/>
</dbReference>
<keyword evidence="5" id="KW-0411">Iron-sulfur</keyword>
<keyword evidence="3" id="KW-0479">Metal-binding</keyword>
<dbReference type="PANTHER" id="PTHR11228:SF27">
    <property type="entry name" value="GLYCYL-RADICAL ENZYME ACTIVATING ENZYME MJ1227-RELATED"/>
    <property type="match status" value="1"/>
</dbReference>
<dbReference type="PANTHER" id="PTHR11228">
    <property type="entry name" value="RADICAL SAM DOMAIN PROTEIN"/>
    <property type="match status" value="1"/>
</dbReference>
<evidence type="ECO:0000313" key="8">
    <source>
        <dbReference type="Proteomes" id="UP000526501"/>
    </source>
</evidence>
<evidence type="ECO:0000256" key="2">
    <source>
        <dbReference type="ARBA" id="ARBA00022691"/>
    </source>
</evidence>
<evidence type="ECO:0000313" key="7">
    <source>
        <dbReference type="EMBL" id="MBC2607724.1"/>
    </source>
</evidence>
<reference evidence="7 8" key="1">
    <citation type="submission" date="2020-07" db="EMBL/GenBank/DDBJ databases">
        <authorList>
            <person name="Feng X."/>
        </authorList>
    </citation>
    <scope>NUCLEOTIDE SEQUENCE [LARGE SCALE GENOMIC DNA]</scope>
    <source>
        <strain evidence="7 8">JCM23202</strain>
    </source>
</reference>
<dbReference type="InterPro" id="IPR012840">
    <property type="entry name" value="NrdG2"/>
</dbReference>
<name>A0A7X1B8N5_9BACT</name>
<keyword evidence="8" id="KW-1185">Reference proteome</keyword>
<dbReference type="Gene3D" id="3.20.20.70">
    <property type="entry name" value="Aldolase class I"/>
    <property type="match status" value="1"/>
</dbReference>
<accession>A0A7X1B8N5</accession>
<evidence type="ECO:0000256" key="1">
    <source>
        <dbReference type="ARBA" id="ARBA00001966"/>
    </source>
</evidence>
<dbReference type="GO" id="GO:0051536">
    <property type="term" value="F:iron-sulfur cluster binding"/>
    <property type="evidence" value="ECO:0007669"/>
    <property type="project" value="UniProtKB-KW"/>
</dbReference>
<dbReference type="InterPro" id="IPR013785">
    <property type="entry name" value="Aldolase_TIM"/>
</dbReference>
<dbReference type="SFLD" id="SFLDS00029">
    <property type="entry name" value="Radical_SAM"/>
    <property type="match status" value="1"/>
</dbReference>
<sequence>MLSKPHNIPLVSLTTFTLQDFPNKSACILWFTGCQMRCSYCHNPDLALGGGRRISVEDTLAFLRKREPLLDGVVFSGGECLLSSGVEQLVREVKKIGYAVKIDTNGAKPERLKTLIDEGVVDYVAMDFKSPLEDYENLTGWNRTELWEKSFEILQCSGVEYELRTTVHADLIDETTVGLMMDYLEKNEYRGSYWLQHFQASGRTLGDIAEPSRRFDLSRLDLQRPFSVKFRNFSDHEVKQALRG</sequence>
<evidence type="ECO:0000256" key="3">
    <source>
        <dbReference type="ARBA" id="ARBA00022723"/>
    </source>
</evidence>
<dbReference type="Proteomes" id="UP000526501">
    <property type="component" value="Unassembled WGS sequence"/>
</dbReference>
<comment type="cofactor">
    <cofactor evidence="1">
        <name>[4Fe-4S] cluster</name>
        <dbReference type="ChEBI" id="CHEBI:49883"/>
    </cofactor>
</comment>
<evidence type="ECO:0000259" key="6">
    <source>
        <dbReference type="PROSITE" id="PS51918"/>
    </source>
</evidence>
<evidence type="ECO:0000256" key="5">
    <source>
        <dbReference type="ARBA" id="ARBA00023014"/>
    </source>
</evidence>
<dbReference type="RefSeq" id="WP_185661592.1">
    <property type="nucleotide sequence ID" value="NZ_CAWPOO010000013.1"/>
</dbReference>
<comment type="caution">
    <text evidence="7">The sequence shown here is derived from an EMBL/GenBank/DDBJ whole genome shotgun (WGS) entry which is preliminary data.</text>
</comment>
<dbReference type="Pfam" id="PF04055">
    <property type="entry name" value="Radical_SAM"/>
    <property type="match status" value="1"/>
</dbReference>
<proteinExistence type="predicted"/>
<dbReference type="InterPro" id="IPR058240">
    <property type="entry name" value="rSAM_sf"/>
</dbReference>
<protein>
    <submittedName>
        <fullName evidence="7">Anaerobic ribonucleoside-triphosphate reductase activating protein</fullName>
    </submittedName>
</protein>
<dbReference type="GO" id="GO:0003824">
    <property type="term" value="F:catalytic activity"/>
    <property type="evidence" value="ECO:0007669"/>
    <property type="project" value="InterPro"/>
</dbReference>
<dbReference type="GO" id="GO:0046872">
    <property type="term" value="F:metal ion binding"/>
    <property type="evidence" value="ECO:0007669"/>
    <property type="project" value="UniProtKB-KW"/>
</dbReference>